<reference evidence="7" key="1">
    <citation type="submission" date="2022-06" db="EMBL/GenBank/DDBJ databases">
        <title>Draft Genome Sequence of Fusobacterium vincentii Strain CNGBCC1850030, Isolated from Healthy Human Feces.</title>
        <authorList>
            <person name="Jing X."/>
            <person name="Liu C."/>
            <person name="Ye Y."/>
            <person name="Xu J."/>
            <person name="Huang H."/>
            <person name="Wang B."/>
            <person name="Wei J."/>
            <person name="Zhao J."/>
        </authorList>
    </citation>
    <scope>NUCLEOTIDE SEQUENCE</scope>
    <source>
        <strain evidence="7">CNGBCC1850030</strain>
    </source>
</reference>
<feature type="transmembrane region" description="Helical" evidence="6">
    <location>
        <begin position="119"/>
        <end position="140"/>
    </location>
</feature>
<dbReference type="InterPro" id="IPR002797">
    <property type="entry name" value="Polysacc_synth"/>
</dbReference>
<feature type="transmembrane region" description="Helical" evidence="6">
    <location>
        <begin position="444"/>
        <end position="463"/>
    </location>
</feature>
<gene>
    <name evidence="7" type="ORF">NLX61_06980</name>
</gene>
<evidence type="ECO:0000256" key="5">
    <source>
        <dbReference type="ARBA" id="ARBA00023136"/>
    </source>
</evidence>
<evidence type="ECO:0000256" key="2">
    <source>
        <dbReference type="ARBA" id="ARBA00022475"/>
    </source>
</evidence>
<feature type="transmembrane region" description="Helical" evidence="6">
    <location>
        <begin position="43"/>
        <end position="61"/>
    </location>
</feature>
<keyword evidence="3 6" id="KW-0812">Transmembrane</keyword>
<feature type="transmembrane region" description="Helical" evidence="6">
    <location>
        <begin position="421"/>
        <end position="438"/>
    </location>
</feature>
<protein>
    <submittedName>
        <fullName evidence="7">Oligosaccharide flippase family protein</fullName>
    </submittedName>
</protein>
<feature type="transmembrane region" description="Helical" evidence="6">
    <location>
        <begin position="358"/>
        <end position="375"/>
    </location>
</feature>
<evidence type="ECO:0000256" key="6">
    <source>
        <dbReference type="SAM" id="Phobius"/>
    </source>
</evidence>
<evidence type="ECO:0000313" key="8">
    <source>
        <dbReference type="Proteomes" id="UP001139307"/>
    </source>
</evidence>
<dbReference type="EMBL" id="JAMXTT010000010">
    <property type="protein sequence ID" value="MCW0264102.1"/>
    <property type="molecule type" value="Genomic_DNA"/>
</dbReference>
<feature type="transmembrane region" description="Helical" evidence="6">
    <location>
        <begin position="217"/>
        <end position="234"/>
    </location>
</feature>
<name>A0AAJ1CU19_FUSVC</name>
<keyword evidence="5 6" id="KW-0472">Membrane</keyword>
<comment type="caution">
    <text evidence="7">The sequence shown here is derived from an EMBL/GenBank/DDBJ whole genome shotgun (WGS) entry which is preliminary data.</text>
</comment>
<keyword evidence="2" id="KW-1003">Cell membrane</keyword>
<feature type="transmembrane region" description="Helical" evidence="6">
    <location>
        <begin position="381"/>
        <end position="400"/>
    </location>
</feature>
<dbReference type="Pfam" id="PF01943">
    <property type="entry name" value="Polysacc_synt"/>
    <property type="match status" value="1"/>
</dbReference>
<dbReference type="Proteomes" id="UP001139307">
    <property type="component" value="Unassembled WGS sequence"/>
</dbReference>
<sequence>MKKLKNNFIKKFLSFSIGGYISTFIGVLTVPLITRIISPEQYGIFSIFNTFSEVLSIICCLGMEQSFVRFFYSEELENRGKLLYNSLYFPFFTSLILFTLIFLFKDKISTFILNESNNFISFLLIFNSLFGALKLFSFSVVRMQQRGKAYSLLNVLAKVLEFIFIIILFKIYKNDYKVLILASLFSLVIVVGFSIILEKNIWFFNNKNKSRISKKELLIFGIPLLFTTILLWIFTSTDKIMIKLFSNLEEVGFYAGAFKIISLLIVIQTGFTSFWTPVVYEHYENNPNDTIFFKKANDYLSFTFFLIGIVILMSRNIMVILLGNKYYESMYIMPMLIFAPIMYTVSETTVMGINFKKKSVYFIYISIIISIINIAGNMLLVPIIGARGAAISTGFSYIIYFTLRTYFSQKLINFNFDLKRLYFIIALITIYSLFLTFYNNLFLTIGVGILLLILLLIIYMKVIKEVYENLMKK</sequence>
<evidence type="ECO:0000256" key="4">
    <source>
        <dbReference type="ARBA" id="ARBA00022989"/>
    </source>
</evidence>
<accession>A0AAJ1CU19</accession>
<organism evidence="7 8">
    <name type="scientific">Fusobacterium vincentii</name>
    <name type="common">Fusobacterium nucleatum subsp. vincentii</name>
    <dbReference type="NCBI Taxonomy" id="155615"/>
    <lineage>
        <taxon>Bacteria</taxon>
        <taxon>Fusobacteriati</taxon>
        <taxon>Fusobacteriota</taxon>
        <taxon>Fusobacteriia</taxon>
        <taxon>Fusobacteriales</taxon>
        <taxon>Fusobacteriaceae</taxon>
        <taxon>Fusobacterium</taxon>
    </lineage>
</organism>
<dbReference type="GO" id="GO:0005886">
    <property type="term" value="C:plasma membrane"/>
    <property type="evidence" value="ECO:0007669"/>
    <property type="project" value="UniProtKB-SubCell"/>
</dbReference>
<dbReference type="InterPro" id="IPR050833">
    <property type="entry name" value="Poly_Biosynth_Transport"/>
</dbReference>
<feature type="transmembrane region" description="Helical" evidence="6">
    <location>
        <begin position="299"/>
        <end position="323"/>
    </location>
</feature>
<dbReference type="PANTHER" id="PTHR30250">
    <property type="entry name" value="PST FAMILY PREDICTED COLANIC ACID TRANSPORTER"/>
    <property type="match status" value="1"/>
</dbReference>
<feature type="transmembrane region" description="Helical" evidence="6">
    <location>
        <begin position="12"/>
        <end position="37"/>
    </location>
</feature>
<feature type="transmembrane region" description="Helical" evidence="6">
    <location>
        <begin position="82"/>
        <end position="104"/>
    </location>
</feature>
<evidence type="ECO:0000256" key="1">
    <source>
        <dbReference type="ARBA" id="ARBA00004651"/>
    </source>
</evidence>
<feature type="transmembrane region" description="Helical" evidence="6">
    <location>
        <begin position="178"/>
        <end position="197"/>
    </location>
</feature>
<evidence type="ECO:0000256" key="3">
    <source>
        <dbReference type="ARBA" id="ARBA00022692"/>
    </source>
</evidence>
<feature type="transmembrane region" description="Helical" evidence="6">
    <location>
        <begin position="152"/>
        <end position="172"/>
    </location>
</feature>
<proteinExistence type="predicted"/>
<dbReference type="AlphaFoldDB" id="A0AAJ1CU19"/>
<feature type="transmembrane region" description="Helical" evidence="6">
    <location>
        <begin position="329"/>
        <end position="346"/>
    </location>
</feature>
<feature type="transmembrane region" description="Helical" evidence="6">
    <location>
        <begin position="254"/>
        <end position="278"/>
    </location>
</feature>
<dbReference type="PANTHER" id="PTHR30250:SF11">
    <property type="entry name" value="O-ANTIGEN TRANSPORTER-RELATED"/>
    <property type="match status" value="1"/>
</dbReference>
<comment type="subcellular location">
    <subcellularLocation>
        <location evidence="1">Cell membrane</location>
        <topology evidence="1">Multi-pass membrane protein</topology>
    </subcellularLocation>
</comment>
<dbReference type="RefSeq" id="WP_023035805.1">
    <property type="nucleotide sequence ID" value="NZ_JAMXTT010000010.1"/>
</dbReference>
<evidence type="ECO:0000313" key="7">
    <source>
        <dbReference type="EMBL" id="MCW0264102.1"/>
    </source>
</evidence>
<keyword evidence="4 6" id="KW-1133">Transmembrane helix</keyword>